<comment type="caution">
    <text evidence="10">The sequence shown here is derived from an EMBL/GenBank/DDBJ whole genome shotgun (WGS) entry which is preliminary data.</text>
</comment>
<comment type="function">
    <text evidence="9">Involved in protein export. Participates in an early event of protein translocation.</text>
</comment>
<evidence type="ECO:0000256" key="7">
    <source>
        <dbReference type="ARBA" id="ARBA00023010"/>
    </source>
</evidence>
<keyword evidence="5 9" id="KW-0653">Protein transport</keyword>
<dbReference type="Pfam" id="PF03840">
    <property type="entry name" value="SecG"/>
    <property type="match status" value="1"/>
</dbReference>
<dbReference type="GO" id="GO:0005886">
    <property type="term" value="C:plasma membrane"/>
    <property type="evidence" value="ECO:0007669"/>
    <property type="project" value="UniProtKB-SubCell"/>
</dbReference>
<evidence type="ECO:0000313" key="11">
    <source>
        <dbReference type="Proteomes" id="UP000176349"/>
    </source>
</evidence>
<evidence type="ECO:0000313" key="10">
    <source>
        <dbReference type="EMBL" id="OGY97390.1"/>
    </source>
</evidence>
<dbReference type="Proteomes" id="UP000176349">
    <property type="component" value="Unassembled WGS sequence"/>
</dbReference>
<evidence type="ECO:0000256" key="4">
    <source>
        <dbReference type="ARBA" id="ARBA00022692"/>
    </source>
</evidence>
<keyword evidence="7 9" id="KW-0811">Translocation</keyword>
<proteinExistence type="inferred from homology"/>
<dbReference type="NCBIfam" id="TIGR00810">
    <property type="entry name" value="secG"/>
    <property type="match status" value="1"/>
</dbReference>
<dbReference type="InterPro" id="IPR004692">
    <property type="entry name" value="SecG"/>
</dbReference>
<evidence type="ECO:0000256" key="3">
    <source>
        <dbReference type="ARBA" id="ARBA00022448"/>
    </source>
</evidence>
<reference evidence="10 11" key="1">
    <citation type="journal article" date="2016" name="Nat. Commun.">
        <title>Thousands of microbial genomes shed light on interconnected biogeochemical processes in an aquifer system.</title>
        <authorList>
            <person name="Anantharaman K."/>
            <person name="Brown C.T."/>
            <person name="Hug L.A."/>
            <person name="Sharon I."/>
            <person name="Castelle C.J."/>
            <person name="Probst A.J."/>
            <person name="Thomas B.C."/>
            <person name="Singh A."/>
            <person name="Wilkins M.J."/>
            <person name="Karaoz U."/>
            <person name="Brodie E.L."/>
            <person name="Williams K.H."/>
            <person name="Hubbard S.S."/>
            <person name="Banfield J.F."/>
        </authorList>
    </citation>
    <scope>NUCLEOTIDE SEQUENCE [LARGE SCALE GENOMIC DNA]</scope>
</reference>
<dbReference type="EMBL" id="MHKV01000013">
    <property type="protein sequence ID" value="OGY97390.1"/>
    <property type="molecule type" value="Genomic_DNA"/>
</dbReference>
<feature type="transmembrane region" description="Helical" evidence="9">
    <location>
        <begin position="6"/>
        <end position="27"/>
    </location>
</feature>
<gene>
    <name evidence="10" type="ORF">A2128_01935</name>
</gene>
<evidence type="ECO:0000256" key="2">
    <source>
        <dbReference type="ARBA" id="ARBA00008445"/>
    </source>
</evidence>
<keyword evidence="8 9" id="KW-0472">Membrane</keyword>
<keyword evidence="6 9" id="KW-1133">Transmembrane helix</keyword>
<name>A0A1G2C9Q3_9BACT</name>
<sequence length="75" mass="8057">MNSSLLSSLLPFLQIGVSLALIVLILLQERSSGISLFASESTFYQTRRGLERVIFGATIVLSGLFAAISLLSLVL</sequence>
<evidence type="ECO:0000256" key="5">
    <source>
        <dbReference type="ARBA" id="ARBA00022927"/>
    </source>
</evidence>
<keyword evidence="3 9" id="KW-0813">Transport</keyword>
<keyword evidence="9" id="KW-1003">Cell membrane</keyword>
<dbReference type="AlphaFoldDB" id="A0A1G2C9Q3"/>
<evidence type="ECO:0000256" key="9">
    <source>
        <dbReference type="RuleBase" id="RU365087"/>
    </source>
</evidence>
<organism evidence="10 11">
    <name type="scientific">Candidatus Liptonbacteria bacterium GWC1_60_9</name>
    <dbReference type="NCBI Taxonomy" id="1798645"/>
    <lineage>
        <taxon>Bacteria</taxon>
        <taxon>Candidatus Liptoniibacteriota</taxon>
    </lineage>
</organism>
<accession>A0A1G2C9Q3</accession>
<protein>
    <recommendedName>
        <fullName evidence="9">Protein-export membrane protein SecG</fullName>
    </recommendedName>
</protein>
<evidence type="ECO:0000256" key="6">
    <source>
        <dbReference type="ARBA" id="ARBA00022989"/>
    </source>
</evidence>
<comment type="subcellular location">
    <subcellularLocation>
        <location evidence="9">Cell membrane</location>
        <topology evidence="9">Multi-pass membrane protein</topology>
    </subcellularLocation>
    <subcellularLocation>
        <location evidence="1">Membrane</location>
        <topology evidence="1">Multi-pass membrane protein</topology>
    </subcellularLocation>
</comment>
<feature type="transmembrane region" description="Helical" evidence="9">
    <location>
        <begin position="53"/>
        <end position="74"/>
    </location>
</feature>
<evidence type="ECO:0000256" key="8">
    <source>
        <dbReference type="ARBA" id="ARBA00023136"/>
    </source>
</evidence>
<comment type="similarity">
    <text evidence="2 9">Belongs to the SecG family.</text>
</comment>
<dbReference type="GO" id="GO:0015450">
    <property type="term" value="F:protein-transporting ATPase activity"/>
    <property type="evidence" value="ECO:0007669"/>
    <property type="project" value="UniProtKB-UniRule"/>
</dbReference>
<evidence type="ECO:0000256" key="1">
    <source>
        <dbReference type="ARBA" id="ARBA00004141"/>
    </source>
</evidence>
<keyword evidence="4 9" id="KW-0812">Transmembrane</keyword>
<dbReference type="GO" id="GO:0009306">
    <property type="term" value="P:protein secretion"/>
    <property type="evidence" value="ECO:0007669"/>
    <property type="project" value="UniProtKB-UniRule"/>
</dbReference>